<dbReference type="InterPro" id="IPR003593">
    <property type="entry name" value="AAA+_ATPase"/>
</dbReference>
<evidence type="ECO:0000259" key="9">
    <source>
        <dbReference type="PROSITE" id="PS50893"/>
    </source>
</evidence>
<keyword evidence="7 8" id="KW-0472">Membrane</keyword>
<evidence type="ECO:0000256" key="2">
    <source>
        <dbReference type="ARBA" id="ARBA00022448"/>
    </source>
</evidence>
<dbReference type="InterPro" id="IPR027417">
    <property type="entry name" value="P-loop_NTPase"/>
</dbReference>
<keyword evidence="3 8" id="KW-0812">Transmembrane</keyword>
<feature type="transmembrane region" description="Helical" evidence="8">
    <location>
        <begin position="64"/>
        <end position="81"/>
    </location>
</feature>
<dbReference type="PROSITE" id="PS00211">
    <property type="entry name" value="ABC_TRANSPORTER_1"/>
    <property type="match status" value="1"/>
</dbReference>
<dbReference type="SMART" id="SM00382">
    <property type="entry name" value="AAA"/>
    <property type="match status" value="1"/>
</dbReference>
<dbReference type="GO" id="GO:0016020">
    <property type="term" value="C:membrane"/>
    <property type="evidence" value="ECO:0007669"/>
    <property type="project" value="UniProtKB-SubCell"/>
</dbReference>
<dbReference type="PROSITE" id="PS50893">
    <property type="entry name" value="ABC_TRANSPORTER_2"/>
    <property type="match status" value="1"/>
</dbReference>
<comment type="subcellular location">
    <subcellularLocation>
        <location evidence="1">Membrane</location>
        <topology evidence="1">Multi-pass membrane protein</topology>
    </subcellularLocation>
</comment>
<evidence type="ECO:0000256" key="7">
    <source>
        <dbReference type="ARBA" id="ARBA00023136"/>
    </source>
</evidence>
<feature type="transmembrane region" description="Helical" evidence="8">
    <location>
        <begin position="121"/>
        <end position="139"/>
    </location>
</feature>
<dbReference type="PANTHER" id="PTHR48041">
    <property type="entry name" value="ABC TRANSPORTER G FAMILY MEMBER 28"/>
    <property type="match status" value="1"/>
</dbReference>
<keyword evidence="11" id="KW-1185">Reference proteome</keyword>
<gene>
    <name evidence="10" type="ORF">SAMN02745229_02428</name>
</gene>
<dbReference type="AlphaFoldDB" id="A0A1M5ZM95"/>
<keyword evidence="5" id="KW-0067">ATP-binding</keyword>
<keyword evidence="4" id="KW-0547">Nucleotide-binding</keyword>
<reference evidence="11" key="1">
    <citation type="submission" date="2016-11" db="EMBL/GenBank/DDBJ databases">
        <authorList>
            <person name="Varghese N."/>
            <person name="Submissions S."/>
        </authorList>
    </citation>
    <scope>NUCLEOTIDE SEQUENCE [LARGE SCALE GENOMIC DNA]</scope>
    <source>
        <strain evidence="11">DSM 3071</strain>
    </source>
</reference>
<feature type="transmembrane region" description="Helical" evidence="8">
    <location>
        <begin position="87"/>
        <end position="109"/>
    </location>
</feature>
<evidence type="ECO:0000313" key="10">
    <source>
        <dbReference type="EMBL" id="SHI25301.1"/>
    </source>
</evidence>
<dbReference type="OrthoDB" id="151099at2"/>
<dbReference type="EMBL" id="FQXK01000020">
    <property type="protein sequence ID" value="SHI25301.1"/>
    <property type="molecule type" value="Genomic_DNA"/>
</dbReference>
<dbReference type="STRING" id="1121131.SAMN02745229_02428"/>
<dbReference type="GO" id="GO:0005524">
    <property type="term" value="F:ATP binding"/>
    <property type="evidence" value="ECO:0007669"/>
    <property type="project" value="UniProtKB-KW"/>
</dbReference>
<dbReference type="Pfam" id="PF00005">
    <property type="entry name" value="ABC_tran"/>
    <property type="match status" value="1"/>
</dbReference>
<proteinExistence type="predicted"/>
<evidence type="ECO:0000256" key="8">
    <source>
        <dbReference type="SAM" id="Phobius"/>
    </source>
</evidence>
<keyword evidence="6 8" id="KW-1133">Transmembrane helix</keyword>
<evidence type="ECO:0000256" key="4">
    <source>
        <dbReference type="ARBA" id="ARBA00022741"/>
    </source>
</evidence>
<name>A0A1M5ZM95_BUTFI</name>
<accession>A0A1M5ZM95</accession>
<dbReference type="RefSeq" id="WP_073388115.1">
    <property type="nucleotide sequence ID" value="NZ_FQXK01000020.1"/>
</dbReference>
<dbReference type="Proteomes" id="UP000184278">
    <property type="component" value="Unassembled WGS sequence"/>
</dbReference>
<dbReference type="InterPro" id="IPR003439">
    <property type="entry name" value="ABC_transporter-like_ATP-bd"/>
</dbReference>
<evidence type="ECO:0000256" key="1">
    <source>
        <dbReference type="ARBA" id="ARBA00004141"/>
    </source>
</evidence>
<sequence>MTITTTSFGYSQITQILTYILVSIGYLGIFKKCGVRRIWAFVPGVRQYKIGLCGNKEEDGRHYAIIYFILYILTFAVYLDINTGVKMLLFVPIMGLGVASIVYEARIYLGLINVFGRKKRWIWLFLFFEWFVSIVWGYSKKFQPTMQVKDFSKIEGAKEFGGHLSAIEEGLTVNIKNRTVIDFFRKKDLLKDIHMRIPTGHMVLLLGGSGAGKTTYLNAVTGYEKANASIKLGKEDVYGDYGKMKYDIGFVPQQDLMRGNDTVLMTLLDAATLRLPSSVSASKRNKRVEEVLQQFGLTSVKNNLVEKLSGGQRKRLSIAMEFISDPTLFILDEPDSGLDGVVARSLFEKLRAIADEGKIVVVITHTPDRVIDLFDDVIVLAKDKSRTGRLAWYGPVKEAYEFFGKDSMEDILLSINQKDEGGEGRADEFVEKYADMVQEKVV</sequence>
<dbReference type="GeneID" id="89510771"/>
<organism evidence="10 11">
    <name type="scientific">Butyrivibrio fibrisolvens DSM 3071</name>
    <dbReference type="NCBI Taxonomy" id="1121131"/>
    <lineage>
        <taxon>Bacteria</taxon>
        <taxon>Bacillati</taxon>
        <taxon>Bacillota</taxon>
        <taxon>Clostridia</taxon>
        <taxon>Lachnospirales</taxon>
        <taxon>Lachnospiraceae</taxon>
        <taxon>Butyrivibrio</taxon>
    </lineage>
</organism>
<dbReference type="InterPro" id="IPR017871">
    <property type="entry name" value="ABC_transporter-like_CS"/>
</dbReference>
<feature type="domain" description="ABC transporter" evidence="9">
    <location>
        <begin position="175"/>
        <end position="412"/>
    </location>
</feature>
<protein>
    <submittedName>
        <fullName evidence="10">ABC-type multidrug transport system, ATPase component</fullName>
    </submittedName>
</protein>
<evidence type="ECO:0000313" key="11">
    <source>
        <dbReference type="Proteomes" id="UP000184278"/>
    </source>
</evidence>
<keyword evidence="2" id="KW-0813">Transport</keyword>
<evidence type="ECO:0000256" key="5">
    <source>
        <dbReference type="ARBA" id="ARBA00022840"/>
    </source>
</evidence>
<feature type="transmembrane region" description="Helical" evidence="8">
    <location>
        <begin position="12"/>
        <end position="30"/>
    </location>
</feature>
<dbReference type="PANTHER" id="PTHR48041:SF139">
    <property type="entry name" value="PROTEIN SCARLET"/>
    <property type="match status" value="1"/>
</dbReference>
<evidence type="ECO:0000256" key="6">
    <source>
        <dbReference type="ARBA" id="ARBA00022989"/>
    </source>
</evidence>
<dbReference type="GO" id="GO:0042626">
    <property type="term" value="F:ATPase-coupled transmembrane transporter activity"/>
    <property type="evidence" value="ECO:0007669"/>
    <property type="project" value="TreeGrafter"/>
</dbReference>
<dbReference type="Gene3D" id="3.40.50.300">
    <property type="entry name" value="P-loop containing nucleotide triphosphate hydrolases"/>
    <property type="match status" value="1"/>
</dbReference>
<evidence type="ECO:0000256" key="3">
    <source>
        <dbReference type="ARBA" id="ARBA00022692"/>
    </source>
</evidence>
<dbReference type="GO" id="GO:0016887">
    <property type="term" value="F:ATP hydrolysis activity"/>
    <property type="evidence" value="ECO:0007669"/>
    <property type="project" value="InterPro"/>
</dbReference>
<dbReference type="InterPro" id="IPR050352">
    <property type="entry name" value="ABCG_transporters"/>
</dbReference>
<dbReference type="SUPFAM" id="SSF52540">
    <property type="entry name" value="P-loop containing nucleoside triphosphate hydrolases"/>
    <property type="match status" value="1"/>
</dbReference>